<name>A0A285IAA2_9GAMM</name>
<organism evidence="7 8">
    <name type="scientific">Arsukibacterium tuosuense</name>
    <dbReference type="NCBI Taxonomy" id="1323745"/>
    <lineage>
        <taxon>Bacteria</taxon>
        <taxon>Pseudomonadati</taxon>
        <taxon>Pseudomonadota</taxon>
        <taxon>Gammaproteobacteria</taxon>
        <taxon>Chromatiales</taxon>
        <taxon>Chromatiaceae</taxon>
        <taxon>Arsukibacterium</taxon>
    </lineage>
</organism>
<dbReference type="InterPro" id="IPR001818">
    <property type="entry name" value="Pept_M10_metallopeptidase"/>
</dbReference>
<dbReference type="AlphaFoldDB" id="A0A285IAA2"/>
<reference evidence="8" key="1">
    <citation type="submission" date="2017-09" db="EMBL/GenBank/DDBJ databases">
        <authorList>
            <person name="Varghese N."/>
            <person name="Submissions S."/>
        </authorList>
    </citation>
    <scope>NUCLEOTIDE SEQUENCE [LARGE SCALE GENOMIC DNA]</scope>
    <source>
        <strain evidence="8">CGMCC 1.12461</strain>
    </source>
</reference>
<dbReference type="EMBL" id="OBEB01000001">
    <property type="protein sequence ID" value="SNY44912.1"/>
    <property type="molecule type" value="Genomic_DNA"/>
</dbReference>
<protein>
    <submittedName>
        <fullName evidence="7">Matrixin</fullName>
    </submittedName>
</protein>
<evidence type="ECO:0000313" key="7">
    <source>
        <dbReference type="EMBL" id="SNY44912.1"/>
    </source>
</evidence>
<dbReference type="SUPFAM" id="SSF55486">
    <property type="entry name" value="Metalloproteases ('zincins'), catalytic domain"/>
    <property type="match status" value="1"/>
</dbReference>
<evidence type="ECO:0000256" key="2">
    <source>
        <dbReference type="ARBA" id="ARBA00022723"/>
    </source>
</evidence>
<keyword evidence="3" id="KW-0378">Hydrolase</keyword>
<dbReference type="InterPro" id="IPR024079">
    <property type="entry name" value="MetalloPept_cat_dom_sf"/>
</dbReference>
<gene>
    <name evidence="7" type="ORF">SAMN06297280_0804</name>
</gene>
<dbReference type="Pfam" id="PF00413">
    <property type="entry name" value="Peptidase_M10"/>
    <property type="match status" value="1"/>
</dbReference>
<sequence length="305" mass="34689">MLARLIFLMLLLLGSYLLLSVWFSAERPQPHVLKQMAEKAMRQQLCQTPVLWRVGQLDPAFALTAEQAEQAAHNAASSWNRAIGQELFRYDSVAGFPINFHYDERQQQMLQQAMLERNIQRYDSNIDQRAATLSQQSQQLQQRQREFTQQNQQFAADIATFNQQAANASQANLAALQQQQRRLQQREQQLQQQAQRLNEQQAQLQREQDYLNATVADRNALLSDQPPPLAAEVGLMEIINGRRNMTIFAYSTTNALQLTMGHEFGHALGLGHTDNDTAIMHYALNPQQTGPKAEDVAALKQQCGF</sequence>
<keyword evidence="5" id="KW-0175">Coiled coil</keyword>
<keyword evidence="2" id="KW-0479">Metal-binding</keyword>
<dbReference type="Proteomes" id="UP000219353">
    <property type="component" value="Unassembled WGS sequence"/>
</dbReference>
<evidence type="ECO:0000259" key="6">
    <source>
        <dbReference type="Pfam" id="PF00413"/>
    </source>
</evidence>
<accession>A0A285IAA2</accession>
<keyword evidence="8" id="KW-1185">Reference proteome</keyword>
<dbReference type="OrthoDB" id="322519at2"/>
<feature type="domain" description="Peptidase M10 metallopeptidase" evidence="6">
    <location>
        <begin position="63"/>
        <end position="301"/>
    </location>
</feature>
<dbReference type="Gene3D" id="3.40.390.10">
    <property type="entry name" value="Collagenase (Catalytic Domain)"/>
    <property type="match status" value="1"/>
</dbReference>
<evidence type="ECO:0000313" key="8">
    <source>
        <dbReference type="Proteomes" id="UP000219353"/>
    </source>
</evidence>
<keyword evidence="4" id="KW-0862">Zinc</keyword>
<evidence type="ECO:0000256" key="4">
    <source>
        <dbReference type="ARBA" id="ARBA00022833"/>
    </source>
</evidence>
<feature type="coiled-coil region" evidence="5">
    <location>
        <begin position="130"/>
        <end position="214"/>
    </location>
</feature>
<dbReference type="GO" id="GO:0031012">
    <property type="term" value="C:extracellular matrix"/>
    <property type="evidence" value="ECO:0007669"/>
    <property type="project" value="InterPro"/>
</dbReference>
<proteinExistence type="predicted"/>
<evidence type="ECO:0000256" key="1">
    <source>
        <dbReference type="ARBA" id="ARBA00022670"/>
    </source>
</evidence>
<keyword evidence="1" id="KW-0645">Protease</keyword>
<dbReference type="GO" id="GO:0008270">
    <property type="term" value="F:zinc ion binding"/>
    <property type="evidence" value="ECO:0007669"/>
    <property type="project" value="InterPro"/>
</dbReference>
<dbReference type="GO" id="GO:0004222">
    <property type="term" value="F:metalloendopeptidase activity"/>
    <property type="evidence" value="ECO:0007669"/>
    <property type="project" value="InterPro"/>
</dbReference>
<evidence type="ECO:0000256" key="5">
    <source>
        <dbReference type="SAM" id="Coils"/>
    </source>
</evidence>
<evidence type="ECO:0000256" key="3">
    <source>
        <dbReference type="ARBA" id="ARBA00022801"/>
    </source>
</evidence>
<dbReference type="GO" id="GO:0006508">
    <property type="term" value="P:proteolysis"/>
    <property type="evidence" value="ECO:0007669"/>
    <property type="project" value="UniProtKB-KW"/>
</dbReference>